<gene>
    <name evidence="1" type="ORF">ACFOYY_34330</name>
</gene>
<dbReference type="InterPro" id="IPR027417">
    <property type="entry name" value="P-loop_NTPase"/>
</dbReference>
<accession>A0ABV8FC44</accession>
<dbReference type="SUPFAM" id="SSF52540">
    <property type="entry name" value="P-loop containing nucleoside triphosphate hydrolases"/>
    <property type="match status" value="1"/>
</dbReference>
<dbReference type="Proteomes" id="UP001595698">
    <property type="component" value="Unassembled WGS sequence"/>
</dbReference>
<dbReference type="EMBL" id="JBHSBC010000044">
    <property type="protein sequence ID" value="MFC3985250.1"/>
    <property type="molecule type" value="Genomic_DNA"/>
</dbReference>
<reference evidence="2" key="1">
    <citation type="journal article" date="2019" name="Int. J. Syst. Evol. Microbiol.">
        <title>The Global Catalogue of Microorganisms (GCM) 10K type strain sequencing project: providing services to taxonomists for standard genome sequencing and annotation.</title>
        <authorList>
            <consortium name="The Broad Institute Genomics Platform"/>
            <consortium name="The Broad Institute Genome Sequencing Center for Infectious Disease"/>
            <person name="Wu L."/>
            <person name="Ma J."/>
        </authorList>
    </citation>
    <scope>NUCLEOTIDE SEQUENCE [LARGE SCALE GENOMIC DNA]</scope>
    <source>
        <strain evidence="2">TBRC 7912</strain>
    </source>
</reference>
<dbReference type="PANTHER" id="PTHR47691">
    <property type="entry name" value="REGULATOR-RELATED"/>
    <property type="match status" value="1"/>
</dbReference>
<organism evidence="1 2">
    <name type="scientific">Streptosporangium jomthongense</name>
    <dbReference type="NCBI Taxonomy" id="1193683"/>
    <lineage>
        <taxon>Bacteria</taxon>
        <taxon>Bacillati</taxon>
        <taxon>Actinomycetota</taxon>
        <taxon>Actinomycetes</taxon>
        <taxon>Streptosporangiales</taxon>
        <taxon>Streptosporangiaceae</taxon>
        <taxon>Streptosporangium</taxon>
    </lineage>
</organism>
<dbReference type="PANTHER" id="PTHR47691:SF3">
    <property type="entry name" value="HTH-TYPE TRANSCRIPTIONAL REGULATOR RV0890C-RELATED"/>
    <property type="match status" value="1"/>
</dbReference>
<proteinExistence type="predicted"/>
<protein>
    <submittedName>
        <fullName evidence="1">ATPase</fullName>
    </submittedName>
</protein>
<sequence>MAAPSGWRRDGNLPNELTSFVGRTRLLTILRQRLREHRLVTVTGIGGVGKSRTALRIAHQMRDQFKDGVWFADIARQRDPRMLRHTINSALGIADQSSRSAEEALV</sequence>
<evidence type="ECO:0000313" key="2">
    <source>
        <dbReference type="Proteomes" id="UP001595698"/>
    </source>
</evidence>
<evidence type="ECO:0000313" key="1">
    <source>
        <dbReference type="EMBL" id="MFC3985250.1"/>
    </source>
</evidence>
<name>A0ABV8FC44_9ACTN</name>
<comment type="caution">
    <text evidence="1">The sequence shown here is derived from an EMBL/GenBank/DDBJ whole genome shotgun (WGS) entry which is preliminary data.</text>
</comment>
<feature type="non-terminal residue" evidence="1">
    <location>
        <position position="106"/>
    </location>
</feature>
<dbReference type="Gene3D" id="3.40.50.300">
    <property type="entry name" value="P-loop containing nucleotide triphosphate hydrolases"/>
    <property type="match status" value="1"/>
</dbReference>
<keyword evidence="2" id="KW-1185">Reference proteome</keyword>